<reference evidence="1 2" key="1">
    <citation type="journal article" date="2010" name="Science">
        <title>Genomic comparison of the ants Camponotus floridanus and Harpegnathos saltator.</title>
        <authorList>
            <person name="Bonasio R."/>
            <person name="Zhang G."/>
            <person name="Ye C."/>
            <person name="Mutti N.S."/>
            <person name="Fang X."/>
            <person name="Qin N."/>
            <person name="Donahue G."/>
            <person name="Yang P."/>
            <person name="Li Q."/>
            <person name="Li C."/>
            <person name="Zhang P."/>
            <person name="Huang Z."/>
            <person name="Berger S.L."/>
            <person name="Reinberg D."/>
            <person name="Wang J."/>
            <person name="Liebig J."/>
        </authorList>
    </citation>
    <scope>NUCLEOTIDE SEQUENCE [LARGE SCALE GENOMIC DNA]</scope>
    <source>
        <strain evidence="1 2">Hsal</strain>
    </source>
</reference>
<evidence type="ECO:0000313" key="1">
    <source>
        <dbReference type="EMBL" id="AQS40904.1"/>
    </source>
</evidence>
<dbReference type="Pfam" id="PF22752">
    <property type="entry name" value="DUF488-N3i"/>
    <property type="match status" value="1"/>
</dbReference>
<evidence type="ECO:0008006" key="3">
    <source>
        <dbReference type="Google" id="ProtNLM"/>
    </source>
</evidence>
<proteinExistence type="predicted"/>
<accession>A0A1U9JSQ6</accession>
<dbReference type="EMBL" id="CP017315">
    <property type="protein sequence ID" value="AQS40904.1"/>
    <property type="molecule type" value="Genomic_DNA"/>
</dbReference>
<reference evidence="1 2" key="2">
    <citation type="journal article" date="2016" name="Sci. Rep.">
        <title>The genome of Rhizobiales bacteria in predatory ants reveals urease gene functions but no genes for nitrogen fixation.</title>
        <authorList>
            <person name="Neuvonen M.M."/>
            <person name="Tamarit D."/>
            <person name="Naslund K."/>
            <person name="Liebig J."/>
            <person name="Feldhaar H."/>
            <person name="Moran N.A."/>
            <person name="Guy L."/>
            <person name="Andersson S.G."/>
        </authorList>
    </citation>
    <scope>NUCLEOTIDE SEQUENCE [LARGE SCALE GENOMIC DNA]</scope>
    <source>
        <strain evidence="1 2">Hsal</strain>
    </source>
</reference>
<dbReference type="PANTHER" id="PTHR36849:SF1">
    <property type="entry name" value="CYTOPLASMIC PROTEIN"/>
    <property type="match status" value="1"/>
</dbReference>
<dbReference type="PANTHER" id="PTHR36849">
    <property type="entry name" value="CYTOPLASMIC PROTEIN-RELATED"/>
    <property type="match status" value="1"/>
</dbReference>
<dbReference type="InterPro" id="IPR052552">
    <property type="entry name" value="YeaO-like"/>
</dbReference>
<dbReference type="Proteomes" id="UP000188912">
    <property type="component" value="Chromosome"/>
</dbReference>
<protein>
    <recommendedName>
        <fullName evidence="3">Uroporphyrin-III C-methyltransferase</fullName>
    </recommendedName>
</protein>
<dbReference type="STRING" id="1902579.BHV28_01800"/>
<name>A0A1U9JSQ6_9HYPH</name>
<gene>
    <name evidence="1" type="ORF">BHV28_01800</name>
</gene>
<evidence type="ECO:0000313" key="2">
    <source>
        <dbReference type="Proteomes" id="UP000188912"/>
    </source>
</evidence>
<sequence length="117" mass="13725">MAEIRLKRIYEAPANNDGFRVLVDRVWPRGMSREDAHIDLWLKDIAPSTGLRKWFAHDVAKWPEFQKRYRQELKLQEEALRGLHARAGKRPLTLLYGARDEKHNQAVVLKRVLEVLG</sequence>
<organism evidence="1 2">
    <name type="scientific">Candidatus Tokpelaia hoelldobleri</name>
    <dbReference type="NCBI Taxonomy" id="1902579"/>
    <lineage>
        <taxon>Bacteria</taxon>
        <taxon>Pseudomonadati</taxon>
        <taxon>Pseudomonadota</taxon>
        <taxon>Alphaproteobacteria</taxon>
        <taxon>Hyphomicrobiales</taxon>
        <taxon>Candidatus Tokpelaia</taxon>
    </lineage>
</organism>
<dbReference type="KEGG" id="thd:BHV28_01800"/>
<keyword evidence="2" id="KW-1185">Reference proteome</keyword>
<dbReference type="AlphaFoldDB" id="A0A1U9JSQ6"/>